<comment type="similarity">
    <text evidence="1">Belongs to the IFRD family.</text>
</comment>
<dbReference type="InterPro" id="IPR039777">
    <property type="entry name" value="IFRD"/>
</dbReference>
<dbReference type="InterPro" id="IPR016024">
    <property type="entry name" value="ARM-type_fold"/>
</dbReference>
<evidence type="ECO:0000259" key="3">
    <source>
        <dbReference type="Pfam" id="PF04836"/>
    </source>
</evidence>
<evidence type="ECO:0000259" key="4">
    <source>
        <dbReference type="Pfam" id="PF05004"/>
    </source>
</evidence>
<dbReference type="PANTHER" id="PTHR12354">
    <property type="entry name" value="INTERFERON-RELATED DEVELOPMENTAL REGULATOR"/>
    <property type="match status" value="1"/>
</dbReference>
<evidence type="ECO:0000313" key="5">
    <source>
        <dbReference type="EMBL" id="CAD1837823.1"/>
    </source>
</evidence>
<proteinExistence type="inferred from homology"/>
<feature type="region of interest" description="Disordered" evidence="2">
    <location>
        <begin position="1"/>
        <end position="22"/>
    </location>
</feature>
<feature type="domain" description="Interferon-related developmental regulator N-terminal" evidence="4">
    <location>
        <begin position="17"/>
        <end position="327"/>
    </location>
</feature>
<reference evidence="5" key="1">
    <citation type="submission" date="2020-07" db="EMBL/GenBank/DDBJ databases">
        <authorList>
            <person name="Lin J."/>
        </authorList>
    </citation>
    <scope>NUCLEOTIDE SEQUENCE</scope>
</reference>
<evidence type="ECO:0000256" key="2">
    <source>
        <dbReference type="SAM" id="MobiDB-lite"/>
    </source>
</evidence>
<dbReference type="InterPro" id="IPR007701">
    <property type="entry name" value="Interferon-rel_develop_reg_N"/>
</dbReference>
<feature type="domain" description="Interferon-related developmental regulator C-terminal" evidence="3">
    <location>
        <begin position="375"/>
        <end position="419"/>
    </location>
</feature>
<evidence type="ECO:0000256" key="1">
    <source>
        <dbReference type="ARBA" id="ARBA00008828"/>
    </source>
</evidence>
<dbReference type="Pfam" id="PF05004">
    <property type="entry name" value="IFRD"/>
    <property type="match status" value="1"/>
</dbReference>
<dbReference type="PANTHER" id="PTHR12354:SF1">
    <property type="entry name" value="INTERFERON-RELATED DEVELOPMENTAL REGULATOR 1"/>
    <property type="match status" value="1"/>
</dbReference>
<dbReference type="InterPro" id="IPR011989">
    <property type="entry name" value="ARM-like"/>
</dbReference>
<name>A0A6V7Q469_ANACO</name>
<dbReference type="AlphaFoldDB" id="A0A6V7Q469"/>
<organism evidence="5">
    <name type="scientific">Ananas comosus var. bracteatus</name>
    <name type="common">red pineapple</name>
    <dbReference type="NCBI Taxonomy" id="296719"/>
    <lineage>
        <taxon>Eukaryota</taxon>
        <taxon>Viridiplantae</taxon>
        <taxon>Streptophyta</taxon>
        <taxon>Embryophyta</taxon>
        <taxon>Tracheophyta</taxon>
        <taxon>Spermatophyta</taxon>
        <taxon>Magnoliopsida</taxon>
        <taxon>Liliopsida</taxon>
        <taxon>Poales</taxon>
        <taxon>Bromeliaceae</taxon>
        <taxon>Bromelioideae</taxon>
        <taxon>Ananas</taxon>
    </lineage>
</organism>
<dbReference type="Pfam" id="PF04836">
    <property type="entry name" value="IFRD_C"/>
    <property type="match status" value="1"/>
</dbReference>
<dbReference type="SUPFAM" id="SSF48371">
    <property type="entry name" value="ARM repeat"/>
    <property type="match status" value="1"/>
</dbReference>
<protein>
    <recommendedName>
        <fullName evidence="6">Interferon-related developmental regulator 1</fullName>
    </recommendedName>
</protein>
<sequence>MGRSNRRKGAADQFDSSDTESVSSASTAFSEVTVAHDTEVLNSQDYALDKFIDALYEKRGSTRETALSGLVNAFESNMLSAFVENKCITLLHQFLNSIKKGSTKEACLASRAIGLLAITVGSGNSSHEIMEESLPHLSKVLLSGSDASKMASVLDCLAVVTFVGAIDLAETETSLKAIWEVIHPKPASKVGAPKRPPAVLAAALSAWSFLVTTISTWRINPDTWKEPVWFLSTLLDAEDRAVRMAAGEAIAVCFEIGILNVYSNDESDTDNLDSGDSKRRDFLYMQSMKAKIADRANNLSMEAGGKGTDKKNLNDQRDLFQKIWDFIKSGESPEASVKISSKHGVLRVSSWTELIQLNFLKRFLGRGFLKHAQENELLHDIFDFGQDITESLSTQQKRISSKISSKGRTLKLNKDRKMAQERKGGILLAQDG</sequence>
<dbReference type="InterPro" id="IPR006921">
    <property type="entry name" value="Interferon-rel_develop_reg_C"/>
</dbReference>
<accession>A0A6V7Q469</accession>
<dbReference type="Gene3D" id="1.25.10.10">
    <property type="entry name" value="Leucine-rich Repeat Variant"/>
    <property type="match status" value="1"/>
</dbReference>
<dbReference type="EMBL" id="LR862132">
    <property type="protein sequence ID" value="CAD1837823.1"/>
    <property type="molecule type" value="Genomic_DNA"/>
</dbReference>
<evidence type="ECO:0008006" key="6">
    <source>
        <dbReference type="Google" id="ProtNLM"/>
    </source>
</evidence>
<gene>
    <name evidence="5" type="ORF">CB5_LOCUS21034</name>
</gene>